<protein>
    <submittedName>
        <fullName evidence="3">Uncharacterized protein</fullName>
    </submittedName>
</protein>
<feature type="chain" id="PRO_5042570560" evidence="2">
    <location>
        <begin position="28"/>
        <end position="81"/>
    </location>
</feature>
<comment type="caution">
    <text evidence="3">The sequence shown here is derived from an EMBL/GenBank/DDBJ whole genome shotgun (WGS) entry which is preliminary data.</text>
</comment>
<dbReference type="AlphaFoldDB" id="A0AAJ0FJ86"/>
<proteinExistence type="predicted"/>
<gene>
    <name evidence="3" type="ORF">QBC33DRAFT_548156</name>
</gene>
<organism evidence="3 4">
    <name type="scientific">Phialemonium atrogriseum</name>
    <dbReference type="NCBI Taxonomy" id="1093897"/>
    <lineage>
        <taxon>Eukaryota</taxon>
        <taxon>Fungi</taxon>
        <taxon>Dikarya</taxon>
        <taxon>Ascomycota</taxon>
        <taxon>Pezizomycotina</taxon>
        <taxon>Sordariomycetes</taxon>
        <taxon>Sordariomycetidae</taxon>
        <taxon>Cephalothecales</taxon>
        <taxon>Cephalothecaceae</taxon>
        <taxon>Phialemonium</taxon>
    </lineage>
</organism>
<dbReference type="GeneID" id="85311992"/>
<keyword evidence="2" id="KW-0732">Signal</keyword>
<evidence type="ECO:0000313" key="4">
    <source>
        <dbReference type="Proteomes" id="UP001244011"/>
    </source>
</evidence>
<keyword evidence="4" id="KW-1185">Reference proteome</keyword>
<evidence type="ECO:0000313" key="3">
    <source>
        <dbReference type="EMBL" id="KAK1764129.1"/>
    </source>
</evidence>
<feature type="region of interest" description="Disordered" evidence="1">
    <location>
        <begin position="26"/>
        <end position="45"/>
    </location>
</feature>
<dbReference type="Proteomes" id="UP001244011">
    <property type="component" value="Unassembled WGS sequence"/>
</dbReference>
<reference evidence="3" key="1">
    <citation type="submission" date="2023-06" db="EMBL/GenBank/DDBJ databases">
        <title>Genome-scale phylogeny and comparative genomics of the fungal order Sordariales.</title>
        <authorList>
            <consortium name="Lawrence Berkeley National Laboratory"/>
            <person name="Hensen N."/>
            <person name="Bonometti L."/>
            <person name="Westerberg I."/>
            <person name="Brannstrom I.O."/>
            <person name="Guillou S."/>
            <person name="Cros-Aarteil S."/>
            <person name="Calhoun S."/>
            <person name="Haridas S."/>
            <person name="Kuo A."/>
            <person name="Mondo S."/>
            <person name="Pangilinan J."/>
            <person name="Riley R."/>
            <person name="Labutti K."/>
            <person name="Andreopoulos B."/>
            <person name="Lipzen A."/>
            <person name="Chen C."/>
            <person name="Yanf M."/>
            <person name="Daum C."/>
            <person name="Ng V."/>
            <person name="Clum A."/>
            <person name="Steindorff A."/>
            <person name="Ohm R."/>
            <person name="Martin F."/>
            <person name="Silar P."/>
            <person name="Natvig D."/>
            <person name="Lalanne C."/>
            <person name="Gautier V."/>
            <person name="Ament-Velasquez S.L."/>
            <person name="Kruys A."/>
            <person name="Hutchinson M.I."/>
            <person name="Powell A.J."/>
            <person name="Barry K."/>
            <person name="Miller A.N."/>
            <person name="Grigoriev I.V."/>
            <person name="Debuchy R."/>
            <person name="Gladieux P."/>
            <person name="Thoren M.H."/>
            <person name="Johannesson H."/>
        </authorList>
    </citation>
    <scope>NUCLEOTIDE SEQUENCE</scope>
    <source>
        <strain evidence="3">8032-3</strain>
    </source>
</reference>
<feature type="compositionally biased region" description="Basic and acidic residues" evidence="1">
    <location>
        <begin position="32"/>
        <end position="42"/>
    </location>
</feature>
<dbReference type="EMBL" id="MU839022">
    <property type="protein sequence ID" value="KAK1764129.1"/>
    <property type="molecule type" value="Genomic_DNA"/>
</dbReference>
<evidence type="ECO:0000256" key="2">
    <source>
        <dbReference type="SAM" id="SignalP"/>
    </source>
</evidence>
<dbReference type="RefSeq" id="XP_060280342.1">
    <property type="nucleotide sequence ID" value="XM_060428805.1"/>
</dbReference>
<accession>A0AAJ0FJ86</accession>
<evidence type="ECO:0000256" key="1">
    <source>
        <dbReference type="SAM" id="MobiDB-lite"/>
    </source>
</evidence>
<sequence length="81" mass="8491">MISHVKPNIRILGSLLVLPAAVPVASPTQPECSKRGSKDKPWGSKYGTKKVEIRVSGCEPQAAIRAGLEATVGAGVGEMKH</sequence>
<feature type="signal peptide" evidence="2">
    <location>
        <begin position="1"/>
        <end position="27"/>
    </location>
</feature>
<name>A0AAJ0FJ86_9PEZI</name>